<accession>A0A3E0TX53</accession>
<dbReference type="InterPro" id="IPR006381">
    <property type="entry name" value="HAD-SF-IIB-MPGP"/>
</dbReference>
<dbReference type="SFLD" id="SFLDG01142">
    <property type="entry name" value="C2.B.2:_Mannosyl-3-phosphoglyc"/>
    <property type="match status" value="1"/>
</dbReference>
<dbReference type="OrthoDB" id="193379at2"/>
<dbReference type="NCBIfam" id="TIGR01484">
    <property type="entry name" value="HAD-SF-IIB"/>
    <property type="match status" value="1"/>
</dbReference>
<keyword evidence="3" id="KW-0460">Magnesium</keyword>
<dbReference type="Gene3D" id="3.40.50.1000">
    <property type="entry name" value="HAD superfamily/HAD-like"/>
    <property type="match status" value="1"/>
</dbReference>
<dbReference type="SFLD" id="SFLDG01140">
    <property type="entry name" value="C2.B:_Phosphomannomutase_and_P"/>
    <property type="match status" value="1"/>
</dbReference>
<keyword evidence="2 4" id="KW-0378">Hydrolase</keyword>
<reference evidence="4 5" key="1">
    <citation type="submission" date="2018-08" db="EMBL/GenBank/DDBJ databases">
        <title>Thalassotalea euphylliae genome.</title>
        <authorList>
            <person name="Summers S."/>
            <person name="Rice S.A."/>
            <person name="Freckelton M.L."/>
            <person name="Nedved B.T."/>
            <person name="Hadfield M.G."/>
        </authorList>
    </citation>
    <scope>NUCLEOTIDE SEQUENCE [LARGE SCALE GENOMIC DNA]</scope>
    <source>
        <strain evidence="4 5">H1</strain>
    </source>
</reference>
<dbReference type="GO" id="GO:0051479">
    <property type="term" value="P:mannosylglycerate biosynthetic process"/>
    <property type="evidence" value="ECO:0007669"/>
    <property type="project" value="InterPro"/>
</dbReference>
<dbReference type="PANTHER" id="PTHR10000">
    <property type="entry name" value="PHOSPHOSERINE PHOSPHATASE"/>
    <property type="match status" value="1"/>
</dbReference>
<dbReference type="PANTHER" id="PTHR10000:SF8">
    <property type="entry name" value="HAD SUPERFAMILY HYDROLASE-LIKE, TYPE 3"/>
    <property type="match status" value="1"/>
</dbReference>
<dbReference type="Gene3D" id="3.30.980.20">
    <property type="entry name" value="Putative mannosyl-3-phosphoglycerate phosphatase, domain 2"/>
    <property type="match status" value="1"/>
</dbReference>
<dbReference type="GO" id="GO:0000287">
    <property type="term" value="F:magnesium ion binding"/>
    <property type="evidence" value="ECO:0007669"/>
    <property type="project" value="TreeGrafter"/>
</dbReference>
<dbReference type="InterPro" id="IPR023214">
    <property type="entry name" value="HAD_sf"/>
</dbReference>
<dbReference type="SFLD" id="SFLDS00003">
    <property type="entry name" value="Haloacid_Dehalogenase"/>
    <property type="match status" value="1"/>
</dbReference>
<evidence type="ECO:0000313" key="4">
    <source>
        <dbReference type="EMBL" id="REL29034.1"/>
    </source>
</evidence>
<evidence type="ECO:0000256" key="3">
    <source>
        <dbReference type="ARBA" id="ARBA00022842"/>
    </source>
</evidence>
<proteinExistence type="predicted"/>
<dbReference type="InterPro" id="IPR006379">
    <property type="entry name" value="HAD-SF_hydro_IIB"/>
</dbReference>
<comment type="caution">
    <text evidence="4">The sequence shown here is derived from an EMBL/GenBank/DDBJ whole genome shotgun (WGS) entry which is preliminary data.</text>
</comment>
<evidence type="ECO:0000256" key="1">
    <source>
        <dbReference type="ARBA" id="ARBA00022723"/>
    </source>
</evidence>
<dbReference type="AlphaFoldDB" id="A0A3E0TX53"/>
<dbReference type="GO" id="GO:0005829">
    <property type="term" value="C:cytosol"/>
    <property type="evidence" value="ECO:0007669"/>
    <property type="project" value="TreeGrafter"/>
</dbReference>
<gene>
    <name evidence="4" type="ORF">DXX93_19320</name>
</gene>
<evidence type="ECO:0000313" key="5">
    <source>
        <dbReference type="Proteomes" id="UP000256478"/>
    </source>
</evidence>
<dbReference type="GO" id="GO:0050531">
    <property type="term" value="F:mannosyl-3-phosphoglycerate phosphatase activity"/>
    <property type="evidence" value="ECO:0007669"/>
    <property type="project" value="InterPro"/>
</dbReference>
<sequence length="286" mass="31481">MIFTDLDGTLLDHHDYSFSAAVPMLEKLKRHQIPVIATTSKTVQEVIHLYEAMAINGPFIVENGAAVYIPQQLFTKQPEGCEVQSNFWVKTFSSPRANYIDIAQKLKTTFGDSYTHFAAMTIDEIADVTGLSLADAQLANQRQYGEPVLWRGSEVDKRAFIEAAKALGANILQGGRFIHLCDNCDKGKAMNWLAGEYQHQLQLANVNVIALGDSGNDIAMLETADIAVQIKSPTHSYPPLDNSKANFIYQTQGYGPIGWSEALNFVIDFTALSNQLSLPNGELSHG</sequence>
<keyword evidence="1" id="KW-0479">Metal-binding</keyword>
<dbReference type="SUPFAM" id="SSF56784">
    <property type="entry name" value="HAD-like"/>
    <property type="match status" value="1"/>
</dbReference>
<name>A0A3E0TX53_9GAMM</name>
<dbReference type="Pfam" id="PF08282">
    <property type="entry name" value="Hydrolase_3"/>
    <property type="match status" value="2"/>
</dbReference>
<evidence type="ECO:0000256" key="2">
    <source>
        <dbReference type="ARBA" id="ARBA00022801"/>
    </source>
</evidence>
<dbReference type="NCBIfam" id="TIGR01486">
    <property type="entry name" value="HAD-SF-IIB-MPGP"/>
    <property type="match status" value="1"/>
</dbReference>
<dbReference type="EMBL" id="QUOU01000001">
    <property type="protein sequence ID" value="REL29034.1"/>
    <property type="molecule type" value="Genomic_DNA"/>
</dbReference>
<dbReference type="NCBIfam" id="NF001218">
    <property type="entry name" value="PRK00192.1-5"/>
    <property type="match status" value="1"/>
</dbReference>
<dbReference type="Proteomes" id="UP000256478">
    <property type="component" value="Unassembled WGS sequence"/>
</dbReference>
<protein>
    <submittedName>
        <fullName evidence="4">HAD-IIB family hydrolase</fullName>
    </submittedName>
</protein>
<organism evidence="4 5">
    <name type="scientific">Thalassotalea euphylliae</name>
    <dbReference type="NCBI Taxonomy" id="1655234"/>
    <lineage>
        <taxon>Bacteria</taxon>
        <taxon>Pseudomonadati</taxon>
        <taxon>Pseudomonadota</taxon>
        <taxon>Gammaproteobacteria</taxon>
        <taxon>Alteromonadales</taxon>
        <taxon>Colwelliaceae</taxon>
        <taxon>Thalassotalea</taxon>
    </lineage>
</organism>
<dbReference type="InterPro" id="IPR036412">
    <property type="entry name" value="HAD-like_sf"/>
</dbReference>